<evidence type="ECO:0000313" key="2">
    <source>
        <dbReference type="EMBL" id="CAB1413674.1"/>
    </source>
</evidence>
<organism evidence="2 3">
    <name type="scientific">Pleuronectes platessa</name>
    <name type="common">European plaice</name>
    <dbReference type="NCBI Taxonomy" id="8262"/>
    <lineage>
        <taxon>Eukaryota</taxon>
        <taxon>Metazoa</taxon>
        <taxon>Chordata</taxon>
        <taxon>Craniata</taxon>
        <taxon>Vertebrata</taxon>
        <taxon>Euteleostomi</taxon>
        <taxon>Actinopterygii</taxon>
        <taxon>Neopterygii</taxon>
        <taxon>Teleostei</taxon>
        <taxon>Neoteleostei</taxon>
        <taxon>Acanthomorphata</taxon>
        <taxon>Carangaria</taxon>
        <taxon>Pleuronectiformes</taxon>
        <taxon>Pleuronectoidei</taxon>
        <taxon>Pleuronectidae</taxon>
        <taxon>Pleuronectes</taxon>
    </lineage>
</organism>
<dbReference type="EMBL" id="CADEAL010000065">
    <property type="protein sequence ID" value="CAB1413674.1"/>
    <property type="molecule type" value="Genomic_DNA"/>
</dbReference>
<sequence>MGEERARRRKGAGGLVEEGEAKGEGLIERQRDRQVQGDRCHAEPSQAESKRRDRVEETLDVNLLVNDVQKEAATAQAHCATSRHAAEDPASNSSASVSPESPPHKQNPRLLSPLFYKNREQSNKGKTRCGAGSVQRRPEARAPSSLPAERREERLLGEFHMQHVDQTNLSWTLRGNFCRGSWRMTLQQQQQQQQRACSTIGLIH</sequence>
<reference evidence="2" key="1">
    <citation type="submission" date="2020-03" db="EMBL/GenBank/DDBJ databases">
        <authorList>
            <person name="Weist P."/>
        </authorList>
    </citation>
    <scope>NUCLEOTIDE SEQUENCE</scope>
</reference>
<feature type="region of interest" description="Disordered" evidence="1">
    <location>
        <begin position="72"/>
        <end position="148"/>
    </location>
</feature>
<dbReference type="AlphaFoldDB" id="A0A9N7Y709"/>
<keyword evidence="3" id="KW-1185">Reference proteome</keyword>
<proteinExistence type="predicted"/>
<dbReference type="Proteomes" id="UP001153269">
    <property type="component" value="Unassembled WGS sequence"/>
</dbReference>
<accession>A0A9N7Y709</accession>
<name>A0A9N7Y709_PLEPL</name>
<protein>
    <submittedName>
        <fullName evidence="2">Uncharacterized protein</fullName>
    </submittedName>
</protein>
<comment type="caution">
    <text evidence="2">The sequence shown here is derived from an EMBL/GenBank/DDBJ whole genome shotgun (WGS) entry which is preliminary data.</text>
</comment>
<feature type="compositionally biased region" description="Low complexity" evidence="1">
    <location>
        <begin position="89"/>
        <end position="99"/>
    </location>
</feature>
<evidence type="ECO:0000313" key="3">
    <source>
        <dbReference type="Proteomes" id="UP001153269"/>
    </source>
</evidence>
<evidence type="ECO:0000256" key="1">
    <source>
        <dbReference type="SAM" id="MobiDB-lite"/>
    </source>
</evidence>
<feature type="compositionally biased region" description="Basic and acidic residues" evidence="1">
    <location>
        <begin position="19"/>
        <end position="55"/>
    </location>
</feature>
<feature type="region of interest" description="Disordered" evidence="1">
    <location>
        <begin position="1"/>
        <end position="55"/>
    </location>
</feature>
<gene>
    <name evidence="2" type="ORF">PLEPLA_LOCUS1375</name>
</gene>